<keyword evidence="11" id="KW-0411">Iron-sulfur</keyword>
<keyword evidence="5" id="KW-0285">Flavoprotein</keyword>
<dbReference type="AlphaFoldDB" id="A0A7R8ZZB3"/>
<dbReference type="GO" id="GO:0006537">
    <property type="term" value="P:glutamate biosynthetic process"/>
    <property type="evidence" value="ECO:0007669"/>
    <property type="project" value="UniProtKB-KW"/>
</dbReference>
<evidence type="ECO:0000313" key="17">
    <source>
        <dbReference type="EMBL" id="CAD7237362.1"/>
    </source>
</evidence>
<keyword evidence="6" id="KW-0288">FMN</keyword>
<dbReference type="Pfam" id="PF00310">
    <property type="entry name" value="GATase_2"/>
    <property type="match status" value="1"/>
</dbReference>
<dbReference type="GO" id="GO:0016041">
    <property type="term" value="F:glutamate synthase (ferredoxin) activity"/>
    <property type="evidence" value="ECO:0007669"/>
    <property type="project" value="UniProtKB-EC"/>
</dbReference>
<dbReference type="InterPro" id="IPR017932">
    <property type="entry name" value="GATase_2_dom"/>
</dbReference>
<comment type="similarity">
    <text evidence="3">Belongs to the glutamate synthase family.</text>
</comment>
<evidence type="ECO:0000256" key="9">
    <source>
        <dbReference type="ARBA" id="ARBA00023002"/>
    </source>
</evidence>
<keyword evidence="8" id="KW-0315">Glutamine amidotransferase</keyword>
<reference evidence="17" key="1">
    <citation type="submission" date="2020-11" db="EMBL/GenBank/DDBJ databases">
        <authorList>
            <person name="Tran Van P."/>
        </authorList>
    </citation>
    <scope>NUCLEOTIDE SEQUENCE</scope>
</reference>
<keyword evidence="9" id="KW-0560">Oxidoreductase</keyword>
<dbReference type="GO" id="GO:0019676">
    <property type="term" value="P:ammonia assimilation cycle"/>
    <property type="evidence" value="ECO:0007669"/>
    <property type="project" value="TreeGrafter"/>
</dbReference>
<dbReference type="PANTHER" id="PTHR11938:SF133">
    <property type="entry name" value="GLUTAMATE SYNTHASE (NADH)"/>
    <property type="match status" value="1"/>
</dbReference>
<accession>A0A7R8ZZB3</accession>
<evidence type="ECO:0000256" key="13">
    <source>
        <dbReference type="ARBA" id="ARBA00023291"/>
    </source>
</evidence>
<organism evidence="17">
    <name type="scientific">Cyprideis torosa</name>
    <dbReference type="NCBI Taxonomy" id="163714"/>
    <lineage>
        <taxon>Eukaryota</taxon>
        <taxon>Metazoa</taxon>
        <taxon>Ecdysozoa</taxon>
        <taxon>Arthropoda</taxon>
        <taxon>Crustacea</taxon>
        <taxon>Oligostraca</taxon>
        <taxon>Ostracoda</taxon>
        <taxon>Podocopa</taxon>
        <taxon>Podocopida</taxon>
        <taxon>Cytherocopina</taxon>
        <taxon>Cytheroidea</taxon>
        <taxon>Cytherideidae</taxon>
        <taxon>Cyprideis</taxon>
    </lineage>
</organism>
<comment type="cofactor">
    <cofactor evidence="1">
        <name>FMN</name>
        <dbReference type="ChEBI" id="CHEBI:58210"/>
    </cofactor>
</comment>
<keyword evidence="4" id="KW-0028">Amino-acid biosynthesis</keyword>
<proteinExistence type="inferred from homology"/>
<dbReference type="GO" id="GO:0046872">
    <property type="term" value="F:metal ion binding"/>
    <property type="evidence" value="ECO:0007669"/>
    <property type="project" value="UniProtKB-KW"/>
</dbReference>
<evidence type="ECO:0000256" key="3">
    <source>
        <dbReference type="ARBA" id="ARBA00009716"/>
    </source>
</evidence>
<evidence type="ECO:0000256" key="8">
    <source>
        <dbReference type="ARBA" id="ARBA00022962"/>
    </source>
</evidence>
<evidence type="ECO:0000256" key="5">
    <source>
        <dbReference type="ARBA" id="ARBA00022630"/>
    </source>
</evidence>
<evidence type="ECO:0000256" key="11">
    <source>
        <dbReference type="ARBA" id="ARBA00023014"/>
    </source>
</evidence>
<dbReference type="SUPFAM" id="SSF56235">
    <property type="entry name" value="N-terminal nucleophile aminohydrolases (Ntn hydrolases)"/>
    <property type="match status" value="1"/>
</dbReference>
<evidence type="ECO:0000259" key="16">
    <source>
        <dbReference type="Pfam" id="PF00310"/>
    </source>
</evidence>
<evidence type="ECO:0000256" key="1">
    <source>
        <dbReference type="ARBA" id="ARBA00001917"/>
    </source>
</evidence>
<feature type="domain" description="Glutamine amidotransferase type-2" evidence="16">
    <location>
        <begin position="1"/>
        <end position="69"/>
    </location>
</feature>
<evidence type="ECO:0000256" key="12">
    <source>
        <dbReference type="ARBA" id="ARBA00023164"/>
    </source>
</evidence>
<name>A0A7R8ZZB3_9CRUS</name>
<dbReference type="Gene3D" id="3.60.20.10">
    <property type="entry name" value="Glutamine Phosphoribosylpyrophosphate, subunit 1, domain 1"/>
    <property type="match status" value="1"/>
</dbReference>
<evidence type="ECO:0000256" key="6">
    <source>
        <dbReference type="ARBA" id="ARBA00022643"/>
    </source>
</evidence>
<dbReference type="InterPro" id="IPR029055">
    <property type="entry name" value="Ntn_hydrolases_N"/>
</dbReference>
<keyword evidence="13" id="KW-0003">3Fe-4S</keyword>
<evidence type="ECO:0000256" key="4">
    <source>
        <dbReference type="ARBA" id="ARBA00022605"/>
    </source>
</evidence>
<feature type="non-terminal residue" evidence="17">
    <location>
        <position position="69"/>
    </location>
</feature>
<comment type="cofactor">
    <cofactor evidence="2">
        <name>[3Fe-4S] cluster</name>
        <dbReference type="ChEBI" id="CHEBI:21137"/>
    </cofactor>
</comment>
<gene>
    <name evidence="17" type="ORF">CTOB1V02_LOCUS15177</name>
</gene>
<dbReference type="EC" id="1.4.7.1" evidence="15"/>
<keyword evidence="7" id="KW-0479">Metal-binding</keyword>
<evidence type="ECO:0000256" key="15">
    <source>
        <dbReference type="ARBA" id="ARBA00039085"/>
    </source>
</evidence>
<evidence type="ECO:0000256" key="7">
    <source>
        <dbReference type="ARBA" id="ARBA00022723"/>
    </source>
</evidence>
<keyword evidence="12" id="KW-0314">Glutamate biosynthesis</keyword>
<dbReference type="InterPro" id="IPR050711">
    <property type="entry name" value="ET-N_metabolism_enzyme"/>
</dbReference>
<sequence length="69" mass="7311">MIADLNGNASNGIVDSALTILENMEHRGACGREENSGDGAGILLQIPHDFFVQEAQKQAIQLPVSGKYG</sequence>
<evidence type="ECO:0000256" key="14">
    <source>
        <dbReference type="ARBA" id="ARBA00037928"/>
    </source>
</evidence>
<keyword evidence="10" id="KW-0408">Iron</keyword>
<protein>
    <recommendedName>
        <fullName evidence="15">glutamate synthase (ferredoxin)</fullName>
        <ecNumber evidence="15">1.4.7.1</ecNumber>
    </recommendedName>
</protein>
<dbReference type="PANTHER" id="PTHR11938">
    <property type="entry name" value="FAD NADPH DEHYDROGENASE/OXIDOREDUCTASE"/>
    <property type="match status" value="1"/>
</dbReference>
<dbReference type="GO" id="GO:0051538">
    <property type="term" value="F:3 iron, 4 sulfur cluster binding"/>
    <property type="evidence" value="ECO:0007669"/>
    <property type="project" value="UniProtKB-KW"/>
</dbReference>
<evidence type="ECO:0000256" key="2">
    <source>
        <dbReference type="ARBA" id="ARBA00001927"/>
    </source>
</evidence>
<comment type="pathway">
    <text evidence="14">Amino-acid biosynthesis; L-glutamate biosynthesis via GLT pathway; L-glutamate from 2-oxoglutarate and L-glutamine (ferredoxin route): step 1/1.</text>
</comment>
<dbReference type="EMBL" id="OB687135">
    <property type="protein sequence ID" value="CAD7237362.1"/>
    <property type="molecule type" value="Genomic_DNA"/>
</dbReference>
<evidence type="ECO:0000256" key="10">
    <source>
        <dbReference type="ARBA" id="ARBA00023004"/>
    </source>
</evidence>
<dbReference type="OrthoDB" id="4327079at2759"/>